<comment type="cofactor">
    <cofactor evidence="8">
        <name>FAD</name>
        <dbReference type="ChEBI" id="CHEBI:57692"/>
    </cofactor>
    <text evidence="8">Binds 1 FAD per subunit.</text>
</comment>
<keyword evidence="6 7" id="KW-0676">Redox-active center</keyword>
<evidence type="ECO:0000256" key="5">
    <source>
        <dbReference type="ARBA" id="ARBA00023157"/>
    </source>
</evidence>
<dbReference type="Pfam" id="PF07992">
    <property type="entry name" value="Pyr_redox_2"/>
    <property type="match status" value="1"/>
</dbReference>
<feature type="domain" description="FAD/NAD(P)-binding" evidence="9">
    <location>
        <begin position="22"/>
        <end position="309"/>
    </location>
</feature>
<gene>
    <name evidence="10" type="ORF">SAMN04488087_1559</name>
</gene>
<organism evidence="10 11">
    <name type="scientific">Rhodothermus profundi</name>
    <dbReference type="NCBI Taxonomy" id="633813"/>
    <lineage>
        <taxon>Bacteria</taxon>
        <taxon>Pseudomonadati</taxon>
        <taxon>Rhodothermota</taxon>
        <taxon>Rhodothermia</taxon>
        <taxon>Rhodothermales</taxon>
        <taxon>Rhodothermaceae</taxon>
        <taxon>Rhodothermus</taxon>
    </lineage>
</organism>
<accession>A0A1M6TW51</accession>
<dbReference type="STRING" id="633813.SAMN04488087_1559"/>
<reference evidence="11" key="1">
    <citation type="submission" date="2016-11" db="EMBL/GenBank/DDBJ databases">
        <authorList>
            <person name="Varghese N."/>
            <person name="Submissions S."/>
        </authorList>
    </citation>
    <scope>NUCLEOTIDE SEQUENCE [LARGE SCALE GENOMIC DNA]</scope>
    <source>
        <strain evidence="11">DSM 22212</strain>
    </source>
</reference>
<evidence type="ECO:0000256" key="8">
    <source>
        <dbReference type="RuleBase" id="RU003881"/>
    </source>
</evidence>
<dbReference type="SUPFAM" id="SSF51905">
    <property type="entry name" value="FAD/NAD(P)-binding domain"/>
    <property type="match status" value="1"/>
</dbReference>
<dbReference type="EC" id="1.8.1.9" evidence="7"/>
<comment type="subunit">
    <text evidence="7">Homodimer.</text>
</comment>
<evidence type="ECO:0000256" key="1">
    <source>
        <dbReference type="ARBA" id="ARBA00009333"/>
    </source>
</evidence>
<evidence type="ECO:0000313" key="11">
    <source>
        <dbReference type="Proteomes" id="UP000185812"/>
    </source>
</evidence>
<keyword evidence="2 7" id="KW-0285">Flavoprotein</keyword>
<dbReference type="InterPro" id="IPR050097">
    <property type="entry name" value="Ferredoxin-NADP_redctase_2"/>
</dbReference>
<evidence type="ECO:0000256" key="7">
    <source>
        <dbReference type="RuleBase" id="RU003880"/>
    </source>
</evidence>
<comment type="catalytic activity">
    <reaction evidence="7">
        <text>[thioredoxin]-dithiol + NADP(+) = [thioredoxin]-disulfide + NADPH + H(+)</text>
        <dbReference type="Rhea" id="RHEA:20345"/>
        <dbReference type="Rhea" id="RHEA-COMP:10698"/>
        <dbReference type="Rhea" id="RHEA-COMP:10700"/>
        <dbReference type="ChEBI" id="CHEBI:15378"/>
        <dbReference type="ChEBI" id="CHEBI:29950"/>
        <dbReference type="ChEBI" id="CHEBI:50058"/>
        <dbReference type="ChEBI" id="CHEBI:57783"/>
        <dbReference type="ChEBI" id="CHEBI:58349"/>
        <dbReference type="EC" id="1.8.1.9"/>
    </reaction>
</comment>
<dbReference type="AlphaFoldDB" id="A0A1M6TW51"/>
<keyword evidence="11" id="KW-1185">Reference proteome</keyword>
<dbReference type="InterPro" id="IPR005982">
    <property type="entry name" value="Thioredox_Rdtase"/>
</dbReference>
<dbReference type="PROSITE" id="PS00573">
    <property type="entry name" value="PYRIDINE_REDOX_2"/>
    <property type="match status" value="1"/>
</dbReference>
<keyword evidence="5" id="KW-1015">Disulfide bond</keyword>
<evidence type="ECO:0000256" key="4">
    <source>
        <dbReference type="ARBA" id="ARBA00023002"/>
    </source>
</evidence>
<dbReference type="PANTHER" id="PTHR48105">
    <property type="entry name" value="THIOREDOXIN REDUCTASE 1-RELATED-RELATED"/>
    <property type="match status" value="1"/>
</dbReference>
<keyword evidence="8" id="KW-0521">NADP</keyword>
<dbReference type="GO" id="GO:0005737">
    <property type="term" value="C:cytoplasm"/>
    <property type="evidence" value="ECO:0007669"/>
    <property type="project" value="InterPro"/>
</dbReference>
<dbReference type="GO" id="GO:0004791">
    <property type="term" value="F:thioredoxin-disulfide reductase (NADPH) activity"/>
    <property type="evidence" value="ECO:0007669"/>
    <property type="project" value="UniProtKB-UniRule"/>
</dbReference>
<keyword evidence="3 7" id="KW-0274">FAD</keyword>
<dbReference type="EMBL" id="FRAU01000004">
    <property type="protein sequence ID" value="SHK61177.1"/>
    <property type="molecule type" value="Genomic_DNA"/>
</dbReference>
<dbReference type="InterPro" id="IPR036188">
    <property type="entry name" value="FAD/NAD-bd_sf"/>
</dbReference>
<dbReference type="OrthoDB" id="9806179at2"/>
<dbReference type="RefSeq" id="WP_072715408.1">
    <property type="nucleotide sequence ID" value="NZ_FRAU01000004.1"/>
</dbReference>
<dbReference type="InterPro" id="IPR023753">
    <property type="entry name" value="FAD/NAD-binding_dom"/>
</dbReference>
<dbReference type="PRINTS" id="PR00469">
    <property type="entry name" value="PNDRDTASEII"/>
</dbReference>
<evidence type="ECO:0000256" key="3">
    <source>
        <dbReference type="ARBA" id="ARBA00022827"/>
    </source>
</evidence>
<sequence>MAQPDLSAFDGVDFRGAEHRTLVIIGTGPAGLTAALYAARANLEPVVWKGPEPGGQLIMTTEVENYPGFPEGILGPELMQRFEQQAARFGADLRFGTVTAVDFSRRPFRLLIDDRIPMLADAVIIATGASAKYLGLENEQRLIGRGVSACAVCDGAFFRGMEVAVVGGGDTAMEEALFLTRFASKVYVIHRRDQLRASKIMQERAFKNEKITFIWNTVVEDVLGANEVEGVRLRNVKTGEISDLPVKGLFVAIGHKPNTEVFRGWLEMDAQGYIKTKNCSTHTSIPGVFACGDVQDRVYRQAVTAAGSGCMAALDAERWLAEQEHAAASSVAAE</sequence>
<proteinExistence type="inferred from homology"/>
<keyword evidence="4 7" id="KW-0560">Oxidoreductase</keyword>
<protein>
    <recommendedName>
        <fullName evidence="7">Thioredoxin reductase</fullName>
        <ecNumber evidence="7">1.8.1.9</ecNumber>
    </recommendedName>
</protein>
<dbReference type="InterPro" id="IPR008255">
    <property type="entry name" value="Pyr_nucl-diS_OxRdtase_2_AS"/>
</dbReference>
<name>A0A1M6TW51_9BACT</name>
<dbReference type="Proteomes" id="UP000185812">
    <property type="component" value="Unassembled WGS sequence"/>
</dbReference>
<dbReference type="Gene3D" id="3.50.50.60">
    <property type="entry name" value="FAD/NAD(P)-binding domain"/>
    <property type="match status" value="2"/>
</dbReference>
<evidence type="ECO:0000256" key="6">
    <source>
        <dbReference type="ARBA" id="ARBA00023284"/>
    </source>
</evidence>
<comment type="similarity">
    <text evidence="1 7">Belongs to the class-II pyridine nucleotide-disulfide oxidoreductase family.</text>
</comment>
<evidence type="ECO:0000313" key="10">
    <source>
        <dbReference type="EMBL" id="SHK61177.1"/>
    </source>
</evidence>
<dbReference type="NCBIfam" id="TIGR01292">
    <property type="entry name" value="TRX_reduct"/>
    <property type="match status" value="1"/>
</dbReference>
<dbReference type="GO" id="GO:0019430">
    <property type="term" value="P:removal of superoxide radicals"/>
    <property type="evidence" value="ECO:0007669"/>
    <property type="project" value="UniProtKB-UniRule"/>
</dbReference>
<evidence type="ECO:0000256" key="2">
    <source>
        <dbReference type="ARBA" id="ARBA00022630"/>
    </source>
</evidence>
<dbReference type="PRINTS" id="PR00368">
    <property type="entry name" value="FADPNR"/>
</dbReference>
<evidence type="ECO:0000259" key="9">
    <source>
        <dbReference type="Pfam" id="PF07992"/>
    </source>
</evidence>